<dbReference type="Proteomes" id="UP001565471">
    <property type="component" value="Unassembled WGS sequence"/>
</dbReference>
<reference evidence="1 2" key="1">
    <citation type="submission" date="2024-07" db="EMBL/GenBank/DDBJ databases">
        <title>Genomic Encyclopedia of Type Strains, Phase V (KMG-V): Genome sequencing to study the core and pangenomes of soil and plant-associated prokaryotes.</title>
        <authorList>
            <person name="Whitman W."/>
        </authorList>
    </citation>
    <scope>NUCLEOTIDE SEQUENCE [LARGE SCALE GENOMIC DNA]</scope>
    <source>
        <strain evidence="1 2">USDA 415</strain>
    </source>
</reference>
<organism evidence="1 2">
    <name type="scientific">Bradyrhizobium elkanii</name>
    <dbReference type="NCBI Taxonomy" id="29448"/>
    <lineage>
        <taxon>Bacteria</taxon>
        <taxon>Pseudomonadati</taxon>
        <taxon>Pseudomonadota</taxon>
        <taxon>Alphaproteobacteria</taxon>
        <taxon>Hyphomicrobiales</taxon>
        <taxon>Nitrobacteraceae</taxon>
        <taxon>Bradyrhizobium</taxon>
    </lineage>
</organism>
<keyword evidence="2" id="KW-1185">Reference proteome</keyword>
<proteinExistence type="predicted"/>
<evidence type="ECO:0000313" key="1">
    <source>
        <dbReference type="EMBL" id="MEY9317006.1"/>
    </source>
</evidence>
<gene>
    <name evidence="1" type="ORF">ABIF29_003805</name>
</gene>
<accession>A0ABV4F0P7</accession>
<dbReference type="RefSeq" id="WP_125459165.1">
    <property type="nucleotide sequence ID" value="NZ_CP126026.1"/>
</dbReference>
<evidence type="ECO:0000313" key="2">
    <source>
        <dbReference type="Proteomes" id="UP001565471"/>
    </source>
</evidence>
<evidence type="ECO:0008006" key="3">
    <source>
        <dbReference type="Google" id="ProtNLM"/>
    </source>
</evidence>
<dbReference type="EMBL" id="JBGBZA010000002">
    <property type="protein sequence ID" value="MEY9317006.1"/>
    <property type="molecule type" value="Genomic_DNA"/>
</dbReference>
<protein>
    <recommendedName>
        <fullName evidence="3">DUF2190 family protein</fullName>
    </recommendedName>
</protein>
<comment type="caution">
    <text evidence="1">The sequence shown here is derived from an EMBL/GenBank/DDBJ whole genome shotgun (WGS) entry which is preliminary data.</text>
</comment>
<sequence length="124" mass="12005">MPLTVNRPFKDVAVCESTTSIATTPVIATGIAPSAGYVERVMAAAGGTTTGTIAVAVSINGGSDITGGALTIAAGSNARAASILEFPGVGTASGISVNEGDFITFTPSGGTGASIPGAFVMVIR</sequence>
<name>A0ABV4F0P7_BRAEL</name>